<dbReference type="Proteomes" id="UP000603865">
    <property type="component" value="Unassembled WGS sequence"/>
</dbReference>
<sequence>MKSLLPLSLALGLSVAAAAPKITAQSIIVNPVKADAQVSVWTDRDPTGKKTPDYVTGDKIRLFVSVDQDAYVYLFSVEADGSIDQILPNAYNSGANFIKAGVVKSFPGTNDTFTYNVAGSLGITKVLAIASTTKLDLATLSAYKSNEKFAAVKVKGQQQLAQALSIVVSPVPQKTWSSDVAFINVVAKPDTQTAATPAATNTNTSTTTTTTTQTTTITLQPYTGATYARPVTVQNGAGYVFHSDTQVETLLKYYSGQLVNMGYAQDDQTITGTSAIAHFSGDMGKAVLNIKNTSGRVEVSVVRTN</sequence>
<keyword evidence="4" id="KW-1185">Reference proteome</keyword>
<feature type="domain" description="DUF4384" evidence="2">
    <location>
        <begin position="54"/>
        <end position="133"/>
    </location>
</feature>
<dbReference type="InterPro" id="IPR025493">
    <property type="entry name" value="DUF4384"/>
</dbReference>
<comment type="caution">
    <text evidence="3">The sequence shown here is derived from an EMBL/GenBank/DDBJ whole genome shotgun (WGS) entry which is preliminary data.</text>
</comment>
<reference evidence="3" key="2">
    <citation type="submission" date="2020-09" db="EMBL/GenBank/DDBJ databases">
        <authorList>
            <person name="Sun Q."/>
            <person name="Ohkuma M."/>
        </authorList>
    </citation>
    <scope>NUCLEOTIDE SEQUENCE</scope>
    <source>
        <strain evidence="3">JCM 31311</strain>
    </source>
</reference>
<gene>
    <name evidence="3" type="ORF">GCM10008957_34800</name>
</gene>
<protein>
    <recommendedName>
        <fullName evidence="2">DUF4384 domain-containing protein</fullName>
    </recommendedName>
</protein>
<dbReference type="AlphaFoldDB" id="A0A918CD90"/>
<dbReference type="Pfam" id="PF14326">
    <property type="entry name" value="DUF4384"/>
    <property type="match status" value="1"/>
</dbReference>
<evidence type="ECO:0000259" key="2">
    <source>
        <dbReference type="Pfam" id="PF14326"/>
    </source>
</evidence>
<dbReference type="RefSeq" id="WP_189091784.1">
    <property type="nucleotide sequence ID" value="NZ_BMQL01000023.1"/>
</dbReference>
<evidence type="ECO:0000256" key="1">
    <source>
        <dbReference type="SAM" id="SignalP"/>
    </source>
</evidence>
<evidence type="ECO:0000313" key="3">
    <source>
        <dbReference type="EMBL" id="GGR19329.1"/>
    </source>
</evidence>
<feature type="chain" id="PRO_5037272973" description="DUF4384 domain-containing protein" evidence="1">
    <location>
        <begin position="19"/>
        <end position="305"/>
    </location>
</feature>
<accession>A0A918CD90</accession>
<dbReference type="PANTHER" id="PTHR36194:SF1">
    <property type="entry name" value="S-LAYER-LIKE PROTEIN"/>
    <property type="match status" value="1"/>
</dbReference>
<name>A0A918CD90_9DEIO</name>
<proteinExistence type="predicted"/>
<organism evidence="3 4">
    <name type="scientific">Deinococcus ruber</name>
    <dbReference type="NCBI Taxonomy" id="1848197"/>
    <lineage>
        <taxon>Bacteria</taxon>
        <taxon>Thermotogati</taxon>
        <taxon>Deinococcota</taxon>
        <taxon>Deinococci</taxon>
        <taxon>Deinococcales</taxon>
        <taxon>Deinococcaceae</taxon>
        <taxon>Deinococcus</taxon>
    </lineage>
</organism>
<keyword evidence="1" id="KW-0732">Signal</keyword>
<dbReference type="PANTHER" id="PTHR36194">
    <property type="entry name" value="S-LAYER-LIKE PROTEIN"/>
    <property type="match status" value="1"/>
</dbReference>
<dbReference type="EMBL" id="BMQL01000023">
    <property type="protein sequence ID" value="GGR19329.1"/>
    <property type="molecule type" value="Genomic_DNA"/>
</dbReference>
<feature type="signal peptide" evidence="1">
    <location>
        <begin position="1"/>
        <end position="18"/>
    </location>
</feature>
<evidence type="ECO:0000313" key="4">
    <source>
        <dbReference type="Proteomes" id="UP000603865"/>
    </source>
</evidence>
<reference evidence="3" key="1">
    <citation type="journal article" date="2014" name="Int. J. Syst. Evol. Microbiol.">
        <title>Complete genome sequence of Corynebacterium casei LMG S-19264T (=DSM 44701T), isolated from a smear-ripened cheese.</title>
        <authorList>
            <consortium name="US DOE Joint Genome Institute (JGI-PGF)"/>
            <person name="Walter F."/>
            <person name="Albersmeier A."/>
            <person name="Kalinowski J."/>
            <person name="Ruckert C."/>
        </authorList>
    </citation>
    <scope>NUCLEOTIDE SEQUENCE</scope>
    <source>
        <strain evidence="3">JCM 31311</strain>
    </source>
</reference>